<sequence length="235" mass="25110">MPLVAMSPHEAADRLHHSLGGAWTLQALNASNFCDTWQARDGGGARLFVKTAAASAAALLRAEGEGLLSLAATHTIAVPRLAAFEASAAGAMLALDWLDFAAPDPGFGARLGERLAALHAWPQPRFGWERDNYIGATLQRNGWTLADTLADWIGFWRDKRLVPMREALARRGVGIALLKEVDAVGDSLLTLFADGHQPRPSLIHGDLWSGVGRRGGTGDDGAVRQPAGRVLARLR</sequence>
<dbReference type="Gene3D" id="3.30.200.20">
    <property type="entry name" value="Phosphorylase Kinase, domain 1"/>
    <property type="match status" value="1"/>
</dbReference>
<dbReference type="EMBL" id="CABM01000020">
    <property type="protein sequence ID" value="CBH96106.1"/>
    <property type="molecule type" value="Genomic_DNA"/>
</dbReference>
<dbReference type="InterPro" id="IPR011009">
    <property type="entry name" value="Kinase-like_dom_sf"/>
</dbReference>
<dbReference type="Pfam" id="PF03881">
    <property type="entry name" value="Fructosamin_kin"/>
    <property type="match status" value="1"/>
</dbReference>
<dbReference type="AlphaFoldDB" id="E6PMF4"/>
<dbReference type="PANTHER" id="PTHR12149:SF8">
    <property type="entry name" value="PROTEIN-RIBULOSAMINE 3-KINASE"/>
    <property type="match status" value="1"/>
</dbReference>
<dbReference type="PANTHER" id="PTHR12149">
    <property type="entry name" value="FRUCTOSAMINE 3 KINASE-RELATED PROTEIN"/>
    <property type="match status" value="1"/>
</dbReference>
<dbReference type="InterPro" id="IPR016477">
    <property type="entry name" value="Fructo-/Ketosamine-3-kinase"/>
</dbReference>
<evidence type="ECO:0000313" key="1">
    <source>
        <dbReference type="EMBL" id="CBH96106.1"/>
    </source>
</evidence>
<name>E6PMF4_9ZZZZ</name>
<dbReference type="SUPFAM" id="SSF56112">
    <property type="entry name" value="Protein kinase-like (PK-like)"/>
    <property type="match status" value="1"/>
</dbReference>
<evidence type="ECO:0008006" key="2">
    <source>
        <dbReference type="Google" id="ProtNLM"/>
    </source>
</evidence>
<comment type="caution">
    <text evidence="1">The sequence shown here is derived from an EMBL/GenBank/DDBJ whole genome shotgun (WGS) entry which is preliminary data.</text>
</comment>
<reference evidence="1" key="1">
    <citation type="submission" date="2009-10" db="EMBL/GenBank/DDBJ databases">
        <title>Diversity of trophic interactions inside an arsenic-rich microbial ecosystem.</title>
        <authorList>
            <person name="Bertin P.N."/>
            <person name="Heinrich-Salmeron A."/>
            <person name="Pelletier E."/>
            <person name="Goulhen-Chollet F."/>
            <person name="Arsene-Ploetze F."/>
            <person name="Gallien S."/>
            <person name="Calteau A."/>
            <person name="Vallenet D."/>
            <person name="Casiot C."/>
            <person name="Chane-Woon-Ming B."/>
            <person name="Giloteaux L."/>
            <person name="Barakat M."/>
            <person name="Bonnefoy V."/>
            <person name="Bruneel O."/>
            <person name="Chandler M."/>
            <person name="Cleiss J."/>
            <person name="Duran R."/>
            <person name="Elbaz-Poulichet F."/>
            <person name="Fonknechten N."/>
            <person name="Lauga B."/>
            <person name="Mornico D."/>
            <person name="Ortet P."/>
            <person name="Schaeffer C."/>
            <person name="Siguier P."/>
            <person name="Alexander Thil Smith A."/>
            <person name="Van Dorsselaer A."/>
            <person name="Weissenbach J."/>
            <person name="Medigue C."/>
            <person name="Le Paslier D."/>
        </authorList>
    </citation>
    <scope>NUCLEOTIDE SEQUENCE</scope>
</reference>
<accession>E6PMF4</accession>
<proteinExistence type="predicted"/>
<gene>
    <name evidence="1" type="ORF">CARN2_1096</name>
</gene>
<protein>
    <recommendedName>
        <fullName evidence="2">Fructosamine kinase</fullName>
    </recommendedName>
</protein>
<dbReference type="Gene3D" id="3.90.1200.10">
    <property type="match status" value="1"/>
</dbReference>
<organism evidence="1">
    <name type="scientific">mine drainage metagenome</name>
    <dbReference type="NCBI Taxonomy" id="410659"/>
    <lineage>
        <taxon>unclassified sequences</taxon>
        <taxon>metagenomes</taxon>
        <taxon>ecological metagenomes</taxon>
    </lineage>
</organism>